<dbReference type="RefSeq" id="WP_124091651.1">
    <property type="nucleotide sequence ID" value="NZ_CBCRYA010000018.1"/>
</dbReference>
<organism evidence="2 3">
    <name type="scientific">Arthrobacter ulcerisalmonis</name>
    <dbReference type="NCBI Taxonomy" id="2483813"/>
    <lineage>
        <taxon>Bacteria</taxon>
        <taxon>Bacillati</taxon>
        <taxon>Actinomycetota</taxon>
        <taxon>Actinomycetes</taxon>
        <taxon>Micrococcales</taxon>
        <taxon>Micrococcaceae</taxon>
        <taxon>Arthrobacter</taxon>
    </lineage>
</organism>
<dbReference type="PROSITE" id="PS51257">
    <property type="entry name" value="PROKAR_LIPOPROTEIN"/>
    <property type="match status" value="1"/>
</dbReference>
<dbReference type="Proteomes" id="UP000280861">
    <property type="component" value="Unassembled WGS sequence"/>
</dbReference>
<proteinExistence type="predicted"/>
<evidence type="ECO:0000256" key="1">
    <source>
        <dbReference type="SAM" id="MobiDB-lite"/>
    </source>
</evidence>
<dbReference type="OrthoDB" id="3267550at2"/>
<evidence type="ECO:0000313" key="3">
    <source>
        <dbReference type="Proteomes" id="UP000280861"/>
    </source>
</evidence>
<dbReference type="EMBL" id="UXAU01000024">
    <property type="protein sequence ID" value="VDC26290.1"/>
    <property type="molecule type" value="Genomic_DNA"/>
</dbReference>
<sequence>MRFTAMNRARRGKMALTAGALAVGLLTVSGCGYITPQQTTAQYAASDGIVANLGPLKLSNFMVISAGAEQPGRVLGAVYNSSSQPVTLTVRGAEGSQTQVPVPANSYTLLNDSSDEAILSTTGGPAGSLVDLQISENGTNVNETVKVPVLDTTLEEYKGYLPAGSTVAPTPTASESAAATGH</sequence>
<accession>A0A3P5X4S0</accession>
<feature type="compositionally biased region" description="Low complexity" evidence="1">
    <location>
        <begin position="165"/>
        <end position="182"/>
    </location>
</feature>
<evidence type="ECO:0000313" key="2">
    <source>
        <dbReference type="EMBL" id="VDC26290.1"/>
    </source>
</evidence>
<feature type="region of interest" description="Disordered" evidence="1">
    <location>
        <begin position="162"/>
        <end position="182"/>
    </location>
</feature>
<protein>
    <recommendedName>
        <fullName evidence="4">DNA modification methylase</fullName>
    </recommendedName>
</protein>
<gene>
    <name evidence="2" type="ORF">PSET11_01704</name>
</gene>
<dbReference type="AlphaFoldDB" id="A0A3P5X4S0"/>
<keyword evidence="3" id="KW-1185">Reference proteome</keyword>
<reference evidence="2 3" key="1">
    <citation type="submission" date="2018-11" db="EMBL/GenBank/DDBJ databases">
        <authorList>
            <person name="Criscuolo A."/>
        </authorList>
    </citation>
    <scope>NUCLEOTIDE SEQUENCE [LARGE SCALE GENOMIC DNA]</scope>
    <source>
        <strain evidence="2">AT11b</strain>
    </source>
</reference>
<name>A0A3P5X4S0_9MICC</name>
<evidence type="ECO:0008006" key="4">
    <source>
        <dbReference type="Google" id="ProtNLM"/>
    </source>
</evidence>